<comment type="caution">
    <text evidence="13">The sequence shown here is derived from an EMBL/GenBank/DDBJ whole genome shotgun (WGS) entry which is preliminary data.</text>
</comment>
<dbReference type="Pfam" id="PF00787">
    <property type="entry name" value="PX"/>
    <property type="match status" value="1"/>
</dbReference>
<dbReference type="Pfam" id="PF19566">
    <property type="entry name" value="Snx8_BAR_dom"/>
    <property type="match status" value="1"/>
</dbReference>
<feature type="region of interest" description="Disordered" evidence="11">
    <location>
        <begin position="1"/>
        <end position="22"/>
    </location>
</feature>
<keyword evidence="7" id="KW-0653">Protein transport</keyword>
<accession>A0AAV5R9Y9</accession>
<keyword evidence="10" id="KW-0175">Coiled coil</keyword>
<dbReference type="InterPro" id="IPR045734">
    <property type="entry name" value="Snx8_BAR_dom"/>
</dbReference>
<evidence type="ECO:0000256" key="7">
    <source>
        <dbReference type="ARBA" id="ARBA00022927"/>
    </source>
</evidence>
<dbReference type="InterPro" id="IPR028662">
    <property type="entry name" value="SNX8/Mvp1"/>
</dbReference>
<proteinExistence type="inferred from homology"/>
<dbReference type="GO" id="GO:0005768">
    <property type="term" value="C:endosome"/>
    <property type="evidence" value="ECO:0007669"/>
    <property type="project" value="TreeGrafter"/>
</dbReference>
<evidence type="ECO:0000256" key="2">
    <source>
        <dbReference type="ARBA" id="ARBA00004496"/>
    </source>
</evidence>
<evidence type="ECO:0000256" key="4">
    <source>
        <dbReference type="ARBA" id="ARBA00014268"/>
    </source>
</evidence>
<name>A0AAV5R9Y9_PICKL</name>
<dbReference type="Gene3D" id="3.30.1520.10">
    <property type="entry name" value="Phox-like domain"/>
    <property type="match status" value="1"/>
</dbReference>
<evidence type="ECO:0000256" key="10">
    <source>
        <dbReference type="SAM" id="Coils"/>
    </source>
</evidence>
<dbReference type="GO" id="GO:0005829">
    <property type="term" value="C:cytosol"/>
    <property type="evidence" value="ECO:0007669"/>
    <property type="project" value="GOC"/>
</dbReference>
<dbReference type="SMART" id="SM00312">
    <property type="entry name" value="PX"/>
    <property type="match status" value="1"/>
</dbReference>
<organism evidence="13 14">
    <name type="scientific">Pichia kluyveri</name>
    <name type="common">Yeast</name>
    <dbReference type="NCBI Taxonomy" id="36015"/>
    <lineage>
        <taxon>Eukaryota</taxon>
        <taxon>Fungi</taxon>
        <taxon>Dikarya</taxon>
        <taxon>Ascomycota</taxon>
        <taxon>Saccharomycotina</taxon>
        <taxon>Pichiomycetes</taxon>
        <taxon>Pichiales</taxon>
        <taxon>Pichiaceae</taxon>
        <taxon>Pichia</taxon>
    </lineage>
</organism>
<dbReference type="PROSITE" id="PS50195">
    <property type="entry name" value="PX"/>
    <property type="match status" value="1"/>
</dbReference>
<dbReference type="InterPro" id="IPR001683">
    <property type="entry name" value="PX_dom"/>
</dbReference>
<comment type="subcellular location">
    <subcellularLocation>
        <location evidence="2">Cytoplasm</location>
    </subcellularLocation>
    <subcellularLocation>
        <location evidence="1">Membrane</location>
        <topology evidence="1">Peripheral membrane protein</topology>
        <orientation evidence="1">Cytoplasmic side</orientation>
    </subcellularLocation>
</comment>
<dbReference type="PANTHER" id="PTHR47554">
    <property type="entry name" value="SORTING NEXIN MVP1"/>
    <property type="match status" value="1"/>
</dbReference>
<evidence type="ECO:0000259" key="12">
    <source>
        <dbReference type="PROSITE" id="PS50195"/>
    </source>
</evidence>
<evidence type="ECO:0000256" key="1">
    <source>
        <dbReference type="ARBA" id="ARBA00004287"/>
    </source>
</evidence>
<evidence type="ECO:0000313" key="13">
    <source>
        <dbReference type="EMBL" id="GMM47426.1"/>
    </source>
</evidence>
<feature type="coiled-coil region" evidence="10">
    <location>
        <begin position="523"/>
        <end position="550"/>
    </location>
</feature>
<dbReference type="GO" id="GO:0006623">
    <property type="term" value="P:protein targeting to vacuole"/>
    <property type="evidence" value="ECO:0007669"/>
    <property type="project" value="TreeGrafter"/>
</dbReference>
<dbReference type="AlphaFoldDB" id="A0AAV5R9Y9"/>
<evidence type="ECO:0000256" key="5">
    <source>
        <dbReference type="ARBA" id="ARBA00022448"/>
    </source>
</evidence>
<evidence type="ECO:0000256" key="11">
    <source>
        <dbReference type="SAM" id="MobiDB-lite"/>
    </source>
</evidence>
<keyword evidence="14" id="KW-1185">Reference proteome</keyword>
<evidence type="ECO:0000256" key="3">
    <source>
        <dbReference type="ARBA" id="ARBA00010883"/>
    </source>
</evidence>
<keyword evidence="6" id="KW-0963">Cytoplasm</keyword>
<sequence length="637" mass="74645">MSHFLDNTDPWANDELPSTANNLKTTSKLDQLVSNMDIGDSVMNIFGQSTTSSILDSIHEPNEILSSSNSNNWGDYNSFNILNKDSGKRSTTSTTSKSVSTPKVSSSSVINTTPGILEEEGDENYEHEHDQDMNEYELGDSVHLKIWTDDEVKKFNPLTLKNSNDGLIVRVREIPEKEGLVFKHINYLISHTIKYSEEYVQNDSNNNNNNNSNSNNGETKVIRRYSDFAWLVEVLWKKYPFRLIPELPPKKFASSSNDVLFLQKRRRGLQRFLFQLCKHPVLSKENLVIMFLTVPNDFNNWKKFANIEINDEFNGIRLNLPKRFKIDLTNVLKGLVDEYEEDNYDDSTDIDPEDIIDNNRQINQNQHELVINNINQIWDENPIKYQEKDFISNIGNINNILSKVAELWSKLYILVERIEKREIALSLDHQRFSIILENLIKVDNDLFGINNLTNNSINDEGEQQNLSLINSILYQVSKYFTNFKKNKDEEMELVSNLILENWRVFQDYLISFHFLIERFYKFKNESEREIRELLNNIIKCNERIEQLKKKSDIRGTEVDKYVNMLIKLMDDLNMLISRIILTKVTFINEFKIFQKVKYLISEVLQDWFNERSLYFDKQNDLIQNLVNELKDIPLCSV</sequence>
<dbReference type="GO" id="GO:0032266">
    <property type="term" value="F:phosphatidylinositol-3-phosphate binding"/>
    <property type="evidence" value="ECO:0007669"/>
    <property type="project" value="TreeGrafter"/>
</dbReference>
<keyword evidence="5" id="KW-0813">Transport</keyword>
<dbReference type="GO" id="GO:0016020">
    <property type="term" value="C:membrane"/>
    <property type="evidence" value="ECO:0007669"/>
    <property type="project" value="UniProtKB-SubCell"/>
</dbReference>
<dbReference type="EMBL" id="BTGB01000005">
    <property type="protein sequence ID" value="GMM47426.1"/>
    <property type="molecule type" value="Genomic_DNA"/>
</dbReference>
<dbReference type="Proteomes" id="UP001378960">
    <property type="component" value="Unassembled WGS sequence"/>
</dbReference>
<evidence type="ECO:0000256" key="6">
    <source>
        <dbReference type="ARBA" id="ARBA00022490"/>
    </source>
</evidence>
<evidence type="ECO:0000256" key="8">
    <source>
        <dbReference type="ARBA" id="ARBA00023136"/>
    </source>
</evidence>
<feature type="region of interest" description="Disordered" evidence="11">
    <location>
        <begin position="84"/>
        <end position="122"/>
    </location>
</feature>
<dbReference type="InterPro" id="IPR036871">
    <property type="entry name" value="PX_dom_sf"/>
</dbReference>
<dbReference type="SUPFAM" id="SSF64268">
    <property type="entry name" value="PX domain"/>
    <property type="match status" value="1"/>
</dbReference>
<keyword evidence="8" id="KW-0472">Membrane</keyword>
<feature type="domain" description="PX" evidence="12">
    <location>
        <begin position="165"/>
        <end position="299"/>
    </location>
</feature>
<dbReference type="FunFam" id="3.30.1520.10:FF:000042">
    <property type="entry name" value="Sorting nexin mvp1"/>
    <property type="match status" value="1"/>
</dbReference>
<comment type="similarity">
    <text evidence="3">Belongs to the sorting nexin family.</text>
</comment>
<protein>
    <recommendedName>
        <fullName evidence="4">Sorting nexin MVP1</fullName>
    </recommendedName>
    <alternativeName>
        <fullName evidence="9">Sorting nexin mvp1</fullName>
    </alternativeName>
</protein>
<evidence type="ECO:0000313" key="14">
    <source>
        <dbReference type="Proteomes" id="UP001378960"/>
    </source>
</evidence>
<feature type="compositionally biased region" description="Low complexity" evidence="11">
    <location>
        <begin position="89"/>
        <end position="109"/>
    </location>
</feature>
<reference evidence="13 14" key="1">
    <citation type="journal article" date="2023" name="Elife">
        <title>Identification of key yeast species and microbe-microbe interactions impacting larval growth of Drosophila in the wild.</title>
        <authorList>
            <person name="Mure A."/>
            <person name="Sugiura Y."/>
            <person name="Maeda R."/>
            <person name="Honda K."/>
            <person name="Sakurai N."/>
            <person name="Takahashi Y."/>
            <person name="Watada M."/>
            <person name="Katoh T."/>
            <person name="Gotoh A."/>
            <person name="Gotoh Y."/>
            <person name="Taniguchi I."/>
            <person name="Nakamura K."/>
            <person name="Hayashi T."/>
            <person name="Katayama T."/>
            <person name="Uemura T."/>
            <person name="Hattori Y."/>
        </authorList>
    </citation>
    <scope>NUCLEOTIDE SEQUENCE [LARGE SCALE GENOMIC DNA]</scope>
    <source>
        <strain evidence="13 14">PK-24</strain>
    </source>
</reference>
<evidence type="ECO:0000256" key="9">
    <source>
        <dbReference type="ARBA" id="ARBA00072009"/>
    </source>
</evidence>
<dbReference type="PANTHER" id="PTHR47554:SF1">
    <property type="entry name" value="SORTING NEXIN MVP1"/>
    <property type="match status" value="1"/>
</dbReference>
<dbReference type="GO" id="GO:0042147">
    <property type="term" value="P:retrograde transport, endosome to Golgi"/>
    <property type="evidence" value="ECO:0007669"/>
    <property type="project" value="InterPro"/>
</dbReference>
<gene>
    <name evidence="13" type="ORF">DAPK24_040010</name>
</gene>